<dbReference type="InterPro" id="IPR050517">
    <property type="entry name" value="DDR_Repair_Kinase"/>
</dbReference>
<dbReference type="Pfam" id="PF08064">
    <property type="entry name" value="UME"/>
    <property type="match status" value="1"/>
</dbReference>
<evidence type="ECO:0000259" key="13">
    <source>
        <dbReference type="PROSITE" id="PS50290"/>
    </source>
</evidence>
<keyword evidence="10" id="KW-0234">DNA repair</keyword>
<keyword evidence="5" id="KW-0808">Transferase</keyword>
<comment type="subcellular location">
    <subcellularLocation>
        <location evidence="1">Nucleus</location>
    </subcellularLocation>
</comment>
<dbReference type="Pfam" id="PF00454">
    <property type="entry name" value="PI3_PI4_kinase"/>
    <property type="match status" value="1"/>
</dbReference>
<proteinExistence type="inferred from homology"/>
<dbReference type="GO" id="GO:0000077">
    <property type="term" value="P:DNA damage checkpoint signaling"/>
    <property type="evidence" value="ECO:0007669"/>
    <property type="project" value="TreeGrafter"/>
</dbReference>
<dbReference type="GO" id="GO:0004674">
    <property type="term" value="F:protein serine/threonine kinase activity"/>
    <property type="evidence" value="ECO:0007669"/>
    <property type="project" value="UniProtKB-KW"/>
</dbReference>
<evidence type="ECO:0000256" key="4">
    <source>
        <dbReference type="ARBA" id="ARBA00022527"/>
    </source>
</evidence>
<evidence type="ECO:0000256" key="2">
    <source>
        <dbReference type="ARBA" id="ARBA00010769"/>
    </source>
</evidence>
<organism evidence="15 16">
    <name type="scientific">Ridgeia piscesae</name>
    <name type="common">Tubeworm</name>
    <dbReference type="NCBI Taxonomy" id="27915"/>
    <lineage>
        <taxon>Eukaryota</taxon>
        <taxon>Metazoa</taxon>
        <taxon>Spiralia</taxon>
        <taxon>Lophotrochozoa</taxon>
        <taxon>Annelida</taxon>
        <taxon>Polychaeta</taxon>
        <taxon>Sedentaria</taxon>
        <taxon>Canalipalpata</taxon>
        <taxon>Sabellida</taxon>
        <taxon>Siboglinidae</taxon>
        <taxon>Ridgeia</taxon>
    </lineage>
</organism>
<keyword evidence="4" id="KW-0723">Serine/threonine-protein kinase</keyword>
<feature type="domain" description="PI3K/PI4K catalytic" evidence="13">
    <location>
        <begin position="1927"/>
        <end position="2080"/>
    </location>
</feature>
<evidence type="ECO:0000259" key="14">
    <source>
        <dbReference type="PROSITE" id="PS51189"/>
    </source>
</evidence>
<gene>
    <name evidence="15" type="ORF">NP493_91g01005</name>
</gene>
<evidence type="ECO:0000256" key="9">
    <source>
        <dbReference type="ARBA" id="ARBA00022840"/>
    </source>
</evidence>
<evidence type="ECO:0000256" key="8">
    <source>
        <dbReference type="ARBA" id="ARBA00022777"/>
    </source>
</evidence>
<evidence type="ECO:0000256" key="10">
    <source>
        <dbReference type="ARBA" id="ARBA00023204"/>
    </source>
</evidence>
<protein>
    <recommendedName>
        <fullName evidence="3">non-specific serine/threonine protein kinase</fullName>
        <ecNumber evidence="3">2.7.11.1</ecNumber>
    </recommendedName>
</protein>
<evidence type="ECO:0000313" key="15">
    <source>
        <dbReference type="EMBL" id="KAK2190032.1"/>
    </source>
</evidence>
<keyword evidence="9" id="KW-0067">ATP-binding</keyword>
<dbReference type="InterPro" id="IPR012993">
    <property type="entry name" value="UME"/>
</dbReference>
<feature type="domain" description="FAT" evidence="14">
    <location>
        <begin position="1246"/>
        <end position="1819"/>
    </location>
</feature>
<feature type="region of interest" description="Disordered" evidence="12">
    <location>
        <begin position="1"/>
        <end position="25"/>
    </location>
</feature>
<evidence type="ECO:0000256" key="11">
    <source>
        <dbReference type="ARBA" id="ARBA00023242"/>
    </source>
</evidence>
<dbReference type="InterPro" id="IPR016024">
    <property type="entry name" value="ARM-type_fold"/>
</dbReference>
<keyword evidence="6" id="KW-0547">Nucleotide-binding</keyword>
<dbReference type="FunFam" id="3.30.1010.10:FF:000011">
    <property type="entry name" value="serine/threonine-protein kinase ATR"/>
    <property type="match status" value="1"/>
</dbReference>
<evidence type="ECO:0000256" key="3">
    <source>
        <dbReference type="ARBA" id="ARBA00012513"/>
    </source>
</evidence>
<dbReference type="InterPro" id="IPR000403">
    <property type="entry name" value="PI3/4_kinase_cat_dom"/>
</dbReference>
<dbReference type="GO" id="GO:0005524">
    <property type="term" value="F:ATP binding"/>
    <property type="evidence" value="ECO:0007669"/>
    <property type="project" value="UniProtKB-KW"/>
</dbReference>
<dbReference type="SMART" id="SM00802">
    <property type="entry name" value="UME"/>
    <property type="match status" value="1"/>
</dbReference>
<dbReference type="Gene3D" id="1.25.10.10">
    <property type="entry name" value="Leucine-rich Repeat Variant"/>
    <property type="match status" value="1"/>
</dbReference>
<keyword evidence="8" id="KW-0418">Kinase</keyword>
<dbReference type="SUPFAM" id="SSF48371">
    <property type="entry name" value="ARM repeat"/>
    <property type="match status" value="3"/>
</dbReference>
<evidence type="ECO:0000256" key="5">
    <source>
        <dbReference type="ARBA" id="ARBA00022679"/>
    </source>
</evidence>
<evidence type="ECO:0000256" key="7">
    <source>
        <dbReference type="ARBA" id="ARBA00022763"/>
    </source>
</evidence>
<accession>A0AAD9UI36</accession>
<keyword evidence="11" id="KW-0539">Nucleus</keyword>
<dbReference type="PROSITE" id="PS51189">
    <property type="entry name" value="FAT"/>
    <property type="match status" value="1"/>
</dbReference>
<keyword evidence="16" id="KW-1185">Reference proteome</keyword>
<evidence type="ECO:0000256" key="1">
    <source>
        <dbReference type="ARBA" id="ARBA00004123"/>
    </source>
</evidence>
<dbReference type="InterPro" id="IPR014009">
    <property type="entry name" value="PIK_FAT"/>
</dbReference>
<dbReference type="InterPro" id="IPR011009">
    <property type="entry name" value="Kinase-like_dom_sf"/>
</dbReference>
<evidence type="ECO:0000256" key="12">
    <source>
        <dbReference type="SAM" id="MobiDB-lite"/>
    </source>
</evidence>
<dbReference type="InterPro" id="IPR003151">
    <property type="entry name" value="PIK-rel_kinase_FAT"/>
</dbReference>
<name>A0AAD9UI36_RIDPI</name>
<dbReference type="Gene3D" id="3.30.1010.10">
    <property type="entry name" value="Phosphatidylinositol 3-kinase Catalytic Subunit, Chain A, domain 4"/>
    <property type="match status" value="1"/>
</dbReference>
<evidence type="ECO:0000256" key="6">
    <source>
        <dbReference type="ARBA" id="ARBA00022741"/>
    </source>
</evidence>
<dbReference type="GO" id="GO:0005634">
    <property type="term" value="C:nucleus"/>
    <property type="evidence" value="ECO:0007669"/>
    <property type="project" value="UniProtKB-SubCell"/>
</dbReference>
<dbReference type="EC" id="2.7.11.1" evidence="3"/>
<dbReference type="PROSITE" id="PS50290">
    <property type="entry name" value="PI3_4_KINASE_3"/>
    <property type="match status" value="1"/>
</dbReference>
<sequence>MFARSGGQSTEAVPSHSNDSSTGGHRSSGLLSPFLELLEDSEYDVRLAFSKTIPYVIGACCCSDGDTRQVDEVIVTKLKMAVKVARFSSNVSLIETILLTVGELGRVASSDLLLVMVIILLDMISSPFCPLAAAVARQQLKEIARKKTTKLQHLFLQFGRSICKVLVEHLHEAQHEQKVQDIIAEVADAFQFTDVKDFLTRTEHLLLPHLVKKATTTASALLRTISKQLGDPNHKGPLARNIRHIFCHLVCSCQPDELVRTCTYLEAESEWDLGSLLRFGQNVDSELLLHLGTHYDQVLTGIKILASKSGKYQCTSENITTDHLSKDITSAMLFQADLLQLKLLGILVHFDNHLNNGTITVKEKKQTYKSLISLIQLMGPKHITTVRVRLMTTLKIGLVFKESGFPELCAKAWNCFVHSVDVQSLGPMLSQILVSLLPLLRQRPKQVAEIFSYLIVDNRRIMSTHFHELYFLPDIAELKDVNAVLKHYTDSSHRFVNTVLKHYTDSSHRFVNTVLKHYTDSSHRFVNTVLKHYTDSSHRFVNTVLKHYTDSSHRFVNTVLKHYTDSSHRFVNTVLKHYTDSSHRFVNTVLKHYTDSSHRFVNTVLKHYTDSSHRFVNTVLKHYTDSSHRFVNTVLKHYTDSSHRFVNTVLKHYTDSSHRFVNTVLKHYTDSSHRFVNTVLKHYTDSSHRFVNTVLKHYTDSSHRFVNTVLKHYTDSSHRFVNTVLKPYTDSSHRFVNTVLKHYTDSSHRFVNTVLKHYTDSSHRFVNTVLKHYTDSSHRFVNTVLKHYTDSSHRFVSTVLKHYTDSSYRFVNTVLKHYTDSSHRFVNTVLKHYTDSSHRFVSTVLKHYTDSSYRFVNTVLKPYTDSSHRFVNTVLKHYTDSSHSSPNLKTTIEHLLKGISHESVDVRLLALSKLKTLLHNNQESLHQLVLTGENADPIVSHTVAALLRGCRAADQNTRCLYAECLGQLGAIDPGRLDFLTSQSKEELGQFVATVIDDNFATELITELTKAFLRAEDRNTQDCVAFAIQELIQIYGITNDDPVASGSEGSRLWQRFSEEVHEIMAPLMHSRYRLTLKYNWSQLVTPIYRSKKGTKFDSWVSTLAGYLSSKTKEEKPKRVFDACRGVIRNDSQMALYLLPHIVIHNLLGGDDSDHEQICSEILAVLQHAREDDTRHGDASDLRHICGQTVFSLLDHLTKWTRHRIKTLSVKTASSRGVRSVSVSDLTFSQDESYRRVSSFLKRIPQDILARASYNCNAYTRSLMHHELFIRSRAAGPVQDDLDFLQKLYMSLDEPDGVTGMTAIKQTQPTLTEQIIAFESIGQLSDASVCYDHAIRSQPDDLSLRHGLLRCRLALGELNSVMELTNGIISQNPSSCRQLNTYRVEAAWRLGQWDRLEGYLKHEDNSQSWNVSLSRILLAAKCQDEAAYVRHLHLVRNDLMGPLSAASMEMGSYHRGYEYIVRLHMLNELEQCFLTLMDFPSKSTRGQLGAVGVSSPVGDVTVSTEGPSIEFASLVQQWHSRLKFSQNSGTNPNLASYCVGAVLSWTPSRQGHRSMLVTDGTDRKKTAQSSLLSASAYKLPEFCIENAKWLWDRGDYDKAQMCLEKGIEEYYPDRTTLRADSSQESHTERQACAKVLLLLGNYCEETASWESNAIMRQYKEVIKVHSEWEDGYFHIAKYYDKIMTNLIESDRPEKKGEFVIQVVQYFGQSLLHGNQYIYQSMPRMLTLWLDYGAEVTEAESRSKSEAILQGMRTVLQHLNKLMSGFSQKLAPYQFLTAFPQLISRICHTHVDVFHQLKDITARLLASFPQQAMWLMMAVSKSSFQTRVKRCQEIFGLARSMNRDLAKFILDATKLTERLLDLCNKHIDGSTAVLSLSQHFKPLKRLVEDRHFSRVMLPLQSLMVVSLPSVDITPASHSPFPGTPVYIAGIEDTIEVLPSLARPKKITMLGSDGQLYTMLCKPKDDLRKDARLMEFNSIVNRCLHQNAEARRRDLHIRTFTVTPLNEECGLLEWVSHTRGIRPILLQLYKERGIYTTAKELKSLQLPPGAPLQKKLDIFKQKLLPKHPALFSDWFLKTFPDPTA</sequence>
<dbReference type="SUPFAM" id="SSF48452">
    <property type="entry name" value="TPR-like"/>
    <property type="match status" value="1"/>
</dbReference>
<evidence type="ECO:0000313" key="16">
    <source>
        <dbReference type="Proteomes" id="UP001209878"/>
    </source>
</evidence>
<dbReference type="GO" id="GO:0000723">
    <property type="term" value="P:telomere maintenance"/>
    <property type="evidence" value="ECO:0007669"/>
    <property type="project" value="TreeGrafter"/>
</dbReference>
<dbReference type="PANTHER" id="PTHR11139">
    <property type="entry name" value="ATAXIA TELANGIECTASIA MUTATED ATM -RELATED"/>
    <property type="match status" value="1"/>
</dbReference>
<dbReference type="InterPro" id="IPR011989">
    <property type="entry name" value="ARM-like"/>
</dbReference>
<comment type="caution">
    <text evidence="15">The sequence shown here is derived from an EMBL/GenBank/DDBJ whole genome shotgun (WGS) entry which is preliminary data.</text>
</comment>
<dbReference type="EMBL" id="JAODUO010000090">
    <property type="protein sequence ID" value="KAK2190032.1"/>
    <property type="molecule type" value="Genomic_DNA"/>
</dbReference>
<dbReference type="Pfam" id="PF02259">
    <property type="entry name" value="FAT"/>
    <property type="match status" value="2"/>
</dbReference>
<dbReference type="PANTHER" id="PTHR11139:SF69">
    <property type="entry name" value="SERINE_THREONINE-PROTEIN KINASE ATR"/>
    <property type="match status" value="1"/>
</dbReference>
<dbReference type="InterPro" id="IPR011990">
    <property type="entry name" value="TPR-like_helical_dom_sf"/>
</dbReference>
<reference evidence="15" key="1">
    <citation type="journal article" date="2023" name="Mol. Biol. Evol.">
        <title>Third-Generation Sequencing Reveals the Adaptive Role of the Epigenome in Three Deep-Sea Polychaetes.</title>
        <authorList>
            <person name="Perez M."/>
            <person name="Aroh O."/>
            <person name="Sun Y."/>
            <person name="Lan Y."/>
            <person name="Juniper S.K."/>
            <person name="Young C.R."/>
            <person name="Angers B."/>
            <person name="Qian P.Y."/>
        </authorList>
    </citation>
    <scope>NUCLEOTIDE SEQUENCE</scope>
    <source>
        <strain evidence="15">R07B-5</strain>
    </source>
</reference>
<dbReference type="InterPro" id="IPR056802">
    <property type="entry name" value="ATR-like_M-HEAT"/>
</dbReference>
<dbReference type="Proteomes" id="UP001209878">
    <property type="component" value="Unassembled WGS sequence"/>
</dbReference>
<dbReference type="SUPFAM" id="SSF56112">
    <property type="entry name" value="Protein kinase-like (PK-like)"/>
    <property type="match status" value="1"/>
</dbReference>
<dbReference type="GO" id="GO:0005694">
    <property type="term" value="C:chromosome"/>
    <property type="evidence" value="ECO:0007669"/>
    <property type="project" value="TreeGrafter"/>
</dbReference>
<dbReference type="Pfam" id="PF25030">
    <property type="entry name" value="M-HEAT_ATR"/>
    <property type="match status" value="1"/>
</dbReference>
<dbReference type="GO" id="GO:0006281">
    <property type="term" value="P:DNA repair"/>
    <property type="evidence" value="ECO:0007669"/>
    <property type="project" value="UniProtKB-KW"/>
</dbReference>
<comment type="similarity">
    <text evidence="2">Belongs to the PI3/PI4-kinase family. ATM subfamily.</text>
</comment>
<dbReference type="InterPro" id="IPR057564">
    <property type="entry name" value="HEAT_ATR"/>
</dbReference>
<dbReference type="Pfam" id="PF23593">
    <property type="entry name" value="HEAT_ATR"/>
    <property type="match status" value="1"/>
</dbReference>
<keyword evidence="7" id="KW-0227">DNA damage</keyword>